<dbReference type="Pfam" id="PF03572">
    <property type="entry name" value="Peptidase_S41"/>
    <property type="match status" value="1"/>
</dbReference>
<feature type="domain" description="CPAF-like PDZ" evidence="3">
    <location>
        <begin position="179"/>
        <end position="299"/>
    </location>
</feature>
<dbReference type="InterPro" id="IPR029045">
    <property type="entry name" value="ClpP/crotonase-like_dom_sf"/>
</dbReference>
<keyword evidence="5" id="KW-1185">Reference proteome</keyword>
<evidence type="ECO:0000313" key="5">
    <source>
        <dbReference type="Proteomes" id="UP000566819"/>
    </source>
</evidence>
<dbReference type="GO" id="GO:0008236">
    <property type="term" value="F:serine-type peptidase activity"/>
    <property type="evidence" value="ECO:0007669"/>
    <property type="project" value="InterPro"/>
</dbReference>
<keyword evidence="1" id="KW-0732">Signal</keyword>
<dbReference type="PANTHER" id="PTHR37049">
    <property type="entry name" value="PEPTIDASE S41 FAMILY PROTEIN"/>
    <property type="match status" value="1"/>
</dbReference>
<reference evidence="4 5" key="1">
    <citation type="submission" date="2020-03" db="EMBL/GenBank/DDBJ databases">
        <title>Draft Genome Sequence of Cudoniella acicularis.</title>
        <authorList>
            <person name="Buettner E."/>
            <person name="Kellner H."/>
        </authorList>
    </citation>
    <scope>NUCLEOTIDE SEQUENCE [LARGE SCALE GENOMIC DNA]</scope>
    <source>
        <strain evidence="4 5">DSM 108380</strain>
    </source>
</reference>
<dbReference type="OrthoDB" id="27214at2759"/>
<evidence type="ECO:0000256" key="1">
    <source>
        <dbReference type="SAM" id="SignalP"/>
    </source>
</evidence>
<accession>A0A8H4VZX1</accession>
<dbReference type="InterPro" id="IPR005151">
    <property type="entry name" value="Tail-specific_protease"/>
</dbReference>
<evidence type="ECO:0000313" key="4">
    <source>
        <dbReference type="EMBL" id="KAF4628586.1"/>
    </source>
</evidence>
<feature type="chain" id="PRO_5034211789" description="Tail specific protease domain-containing protein" evidence="1">
    <location>
        <begin position="24"/>
        <end position="642"/>
    </location>
</feature>
<dbReference type="PANTHER" id="PTHR37049:SF4">
    <property type="entry name" value="RHODANESE DOMAIN-CONTAINING PROTEIN"/>
    <property type="match status" value="1"/>
</dbReference>
<dbReference type="SUPFAM" id="SSF52096">
    <property type="entry name" value="ClpP/crotonase"/>
    <property type="match status" value="1"/>
</dbReference>
<evidence type="ECO:0000259" key="2">
    <source>
        <dbReference type="Pfam" id="PF03572"/>
    </source>
</evidence>
<dbReference type="AlphaFoldDB" id="A0A8H4VZX1"/>
<dbReference type="Pfam" id="PF23658">
    <property type="entry name" value="PDZ_CPAF_rel"/>
    <property type="match status" value="1"/>
</dbReference>
<dbReference type="Proteomes" id="UP000566819">
    <property type="component" value="Unassembled WGS sequence"/>
</dbReference>
<sequence>MLLPTSLITLSIVLAGFAQTVAAECEADNCLRALRATPTLGRVAARSATTGGACASVSALSSAQKVISPSATPTVPASLAHDCLNSVPLNKTAALLLVDAMEPYLEWQSDSAWKKDPPADYFYPPHDIFGYLALVKKNLESDQYANEYEFQEDLYNVFALAHDGHFVFYPDALTKAFEWGRQRSLVSISKDGVEIPQIYLYEDIISAPSSASIVKEINGEDAATYVANFAYTASFNQDADAAYNSMFYSKAYFASGNFKGYFSGGGRMRYIYPGANTTFTFENGTILSLNNIANVKGNFASVTDGPSFYNQFCTGPKATTSTSSAAPAPGVPGYPTPIIVTNDSVVSGYYLTTPGYEDVAVLSLLAFESESPLEFQQVAQQFIASALAAGKTKLVIDLSANGGGYILQGYDMFRQLFPSIIQDGYSRWRENDMLLAISKIYSDSIPTSYNPANASSNTISIYENFFNYRYDYNISDLPFPSYSAKFGPNYFRGDAFTAITRWNLDDQLTTSNDTYGMGMDITGYGSRTNFTQPFKAENIIMLMDGYCASTCTLFAEFMRLQGNVKTVAIGGRPSTSAIQGVGGIKGAQILGWPDIYAQAQVALSLPGVNITAEQTKALQRLKKVPLDRRWYASAVCERGGRL</sequence>
<name>A0A8H4VZX1_9HELO</name>
<comment type="caution">
    <text evidence="4">The sequence shown here is derived from an EMBL/GenBank/DDBJ whole genome shotgun (WGS) entry which is preliminary data.</text>
</comment>
<organism evidence="4 5">
    <name type="scientific">Cudoniella acicularis</name>
    <dbReference type="NCBI Taxonomy" id="354080"/>
    <lineage>
        <taxon>Eukaryota</taxon>
        <taxon>Fungi</taxon>
        <taxon>Dikarya</taxon>
        <taxon>Ascomycota</taxon>
        <taxon>Pezizomycotina</taxon>
        <taxon>Leotiomycetes</taxon>
        <taxon>Helotiales</taxon>
        <taxon>Tricladiaceae</taxon>
        <taxon>Cudoniella</taxon>
    </lineage>
</organism>
<feature type="domain" description="Tail specific protease" evidence="2">
    <location>
        <begin position="358"/>
        <end position="567"/>
    </location>
</feature>
<dbReference type="EMBL" id="JAAMPI010000790">
    <property type="protein sequence ID" value="KAF4628586.1"/>
    <property type="molecule type" value="Genomic_DNA"/>
</dbReference>
<protein>
    <recommendedName>
        <fullName evidence="6">Tail specific protease domain-containing protein</fullName>
    </recommendedName>
</protein>
<dbReference type="Gene3D" id="3.90.226.10">
    <property type="entry name" value="2-enoyl-CoA Hydratase, Chain A, domain 1"/>
    <property type="match status" value="1"/>
</dbReference>
<evidence type="ECO:0000259" key="3">
    <source>
        <dbReference type="Pfam" id="PF23658"/>
    </source>
</evidence>
<proteinExistence type="predicted"/>
<dbReference type="InterPro" id="IPR056186">
    <property type="entry name" value="PDZ_CPAF-rel"/>
</dbReference>
<dbReference type="InterPro" id="IPR052766">
    <property type="entry name" value="S41A_metabolite_peptidase"/>
</dbReference>
<dbReference type="GO" id="GO:0006508">
    <property type="term" value="P:proteolysis"/>
    <property type="evidence" value="ECO:0007669"/>
    <property type="project" value="InterPro"/>
</dbReference>
<gene>
    <name evidence="4" type="ORF">G7Y89_g9564</name>
</gene>
<feature type="signal peptide" evidence="1">
    <location>
        <begin position="1"/>
        <end position="23"/>
    </location>
</feature>
<evidence type="ECO:0008006" key="6">
    <source>
        <dbReference type="Google" id="ProtNLM"/>
    </source>
</evidence>